<gene>
    <name evidence="1" type="ORF">HDC08176</name>
</gene>
<protein>
    <submittedName>
        <fullName evidence="1">HDC08176</fullName>
    </submittedName>
</protein>
<name>Q6ILW7_DROME</name>
<dbReference type="AlphaFoldDB" id="Q6ILW7"/>
<sequence length="134" mass="14711">MTTTTQFVFVELRNAETPVYTLPMLTGSAALNSNGVGEALKLDPLVACASVFRASSPAEKPRKRRRNLQSSVQRQRGGLRLADLFSLWVFLHFPCLHLSAKKTEVLGDVCTCDSSCQIQIGLTHFPLAIRFSGT</sequence>
<reference evidence="1" key="1">
    <citation type="journal article" date="2003" name="Genome Biol.">
        <title>An integrated gene annotation and transcriptional profiling approach towards the full gene content of the Drosophila genome.</title>
        <authorList>
            <person name="Hild M."/>
            <person name="Beckmann B."/>
            <person name="Haas S.A."/>
            <person name="Koch B."/>
            <person name="Solovyev V."/>
            <person name="Busold C."/>
            <person name="Fellenberg K."/>
            <person name="Boutros M."/>
            <person name="Vingron M."/>
            <person name="Sauer F."/>
            <person name="Hoheisel J.D."/>
            <person name="Paro R."/>
        </authorList>
    </citation>
    <scope>NUCLEOTIDE SEQUENCE</scope>
</reference>
<organism evidence="1">
    <name type="scientific">Drosophila melanogaster</name>
    <name type="common">Fruit fly</name>
    <dbReference type="NCBI Taxonomy" id="7227"/>
    <lineage>
        <taxon>Eukaryota</taxon>
        <taxon>Metazoa</taxon>
        <taxon>Ecdysozoa</taxon>
        <taxon>Arthropoda</taxon>
        <taxon>Hexapoda</taxon>
        <taxon>Insecta</taxon>
        <taxon>Pterygota</taxon>
        <taxon>Neoptera</taxon>
        <taxon>Endopterygota</taxon>
        <taxon>Diptera</taxon>
        <taxon>Brachycera</taxon>
        <taxon>Muscomorpha</taxon>
        <taxon>Ephydroidea</taxon>
        <taxon>Drosophilidae</taxon>
        <taxon>Drosophila</taxon>
        <taxon>Sophophora</taxon>
    </lineage>
</organism>
<accession>Q6ILW7</accession>
<evidence type="ECO:0000313" key="1">
    <source>
        <dbReference type="EMBL" id="DAA02745.1"/>
    </source>
</evidence>
<proteinExistence type="predicted"/>
<dbReference type="EMBL" id="BK001899">
    <property type="protein sequence ID" value="DAA02745.1"/>
    <property type="molecule type" value="Genomic_DNA"/>
</dbReference>